<protein>
    <submittedName>
        <fullName evidence="1">Uncharacterized protein</fullName>
    </submittedName>
</protein>
<reference evidence="1" key="1">
    <citation type="journal article" date="2015" name="Nature">
        <title>Complex archaea that bridge the gap between prokaryotes and eukaryotes.</title>
        <authorList>
            <person name="Spang A."/>
            <person name="Saw J.H."/>
            <person name="Jorgensen S.L."/>
            <person name="Zaremba-Niedzwiedzka K."/>
            <person name="Martijn J."/>
            <person name="Lind A.E."/>
            <person name="van Eijk R."/>
            <person name="Schleper C."/>
            <person name="Guy L."/>
            <person name="Ettema T.J."/>
        </authorList>
    </citation>
    <scope>NUCLEOTIDE SEQUENCE</scope>
</reference>
<evidence type="ECO:0000313" key="1">
    <source>
        <dbReference type="EMBL" id="KKM01474.1"/>
    </source>
</evidence>
<gene>
    <name evidence="1" type="ORF">LCGC14_1794050</name>
</gene>
<dbReference type="AlphaFoldDB" id="A0A0F9GRM9"/>
<dbReference type="EMBL" id="LAZR01017187">
    <property type="protein sequence ID" value="KKM01474.1"/>
    <property type="molecule type" value="Genomic_DNA"/>
</dbReference>
<comment type="caution">
    <text evidence="1">The sequence shown here is derived from an EMBL/GenBank/DDBJ whole genome shotgun (WGS) entry which is preliminary data.</text>
</comment>
<accession>A0A0F9GRM9</accession>
<name>A0A0F9GRM9_9ZZZZ</name>
<sequence>MDDGVPVPMHNKLVEFGHSHNMSFFDSEQKECGVLSWEGGVFRFKGNTEESAKVFFKLVALLSVNIGKEE</sequence>
<organism evidence="1">
    <name type="scientific">marine sediment metagenome</name>
    <dbReference type="NCBI Taxonomy" id="412755"/>
    <lineage>
        <taxon>unclassified sequences</taxon>
        <taxon>metagenomes</taxon>
        <taxon>ecological metagenomes</taxon>
    </lineage>
</organism>
<proteinExistence type="predicted"/>